<sequence>MPATFLYDPWVNFPAALISSSVSKIARWVVSKSLRLPHDETEKAQLLDELVAIVDGQRAIKEERQMASSAVKEKALTATALIRDETMQRASKRKSVDGDDDVTTSNKEMALILVQQAEIDLEKQRLEYKKLKLQAGVNEQALARKERAEMREIELKRHTDLRRNLRLRATSQHKHNFGGAVKSRAMLGGVLISWRQN</sequence>
<dbReference type="AlphaFoldDB" id="W4G350"/>
<dbReference type="OrthoDB" id="10629572at2759"/>
<dbReference type="EMBL" id="KI913145">
    <property type="protein sequence ID" value="ETV74122.1"/>
    <property type="molecule type" value="Genomic_DNA"/>
</dbReference>
<dbReference type="VEuPathDB" id="FungiDB:H257_11087"/>
<name>W4G350_APHAT</name>
<protein>
    <submittedName>
        <fullName evidence="1">Uncharacterized protein</fullName>
    </submittedName>
</protein>
<evidence type="ECO:0000313" key="1">
    <source>
        <dbReference type="EMBL" id="ETV74122.1"/>
    </source>
</evidence>
<organism evidence="1">
    <name type="scientific">Aphanomyces astaci</name>
    <name type="common">Crayfish plague agent</name>
    <dbReference type="NCBI Taxonomy" id="112090"/>
    <lineage>
        <taxon>Eukaryota</taxon>
        <taxon>Sar</taxon>
        <taxon>Stramenopiles</taxon>
        <taxon>Oomycota</taxon>
        <taxon>Saprolegniomycetes</taxon>
        <taxon>Saprolegniales</taxon>
        <taxon>Verrucalvaceae</taxon>
        <taxon>Aphanomyces</taxon>
    </lineage>
</organism>
<dbReference type="RefSeq" id="XP_009836228.1">
    <property type="nucleotide sequence ID" value="XM_009837926.1"/>
</dbReference>
<dbReference type="GeneID" id="20813083"/>
<gene>
    <name evidence="1" type="ORF">H257_11087</name>
</gene>
<reference evidence="1" key="1">
    <citation type="submission" date="2013-12" db="EMBL/GenBank/DDBJ databases">
        <title>The Genome Sequence of Aphanomyces astaci APO3.</title>
        <authorList>
            <consortium name="The Broad Institute Genomics Platform"/>
            <person name="Russ C."/>
            <person name="Tyler B."/>
            <person name="van West P."/>
            <person name="Dieguez-Uribeondo J."/>
            <person name="Young S.K."/>
            <person name="Zeng Q."/>
            <person name="Gargeya S."/>
            <person name="Fitzgerald M."/>
            <person name="Abouelleil A."/>
            <person name="Alvarado L."/>
            <person name="Chapman S.B."/>
            <person name="Gainer-Dewar J."/>
            <person name="Goldberg J."/>
            <person name="Griggs A."/>
            <person name="Gujja S."/>
            <person name="Hansen M."/>
            <person name="Howarth C."/>
            <person name="Imamovic A."/>
            <person name="Ireland A."/>
            <person name="Larimer J."/>
            <person name="McCowan C."/>
            <person name="Murphy C."/>
            <person name="Pearson M."/>
            <person name="Poon T.W."/>
            <person name="Priest M."/>
            <person name="Roberts A."/>
            <person name="Saif S."/>
            <person name="Shea T."/>
            <person name="Sykes S."/>
            <person name="Wortman J."/>
            <person name="Nusbaum C."/>
            <person name="Birren B."/>
        </authorList>
    </citation>
    <scope>NUCLEOTIDE SEQUENCE [LARGE SCALE GENOMIC DNA]</scope>
    <source>
        <strain evidence="1">APO3</strain>
    </source>
</reference>
<proteinExistence type="predicted"/>
<accession>W4G350</accession>